<dbReference type="InterPro" id="IPR018649">
    <property type="entry name" value="SHOCT"/>
</dbReference>
<proteinExistence type="predicted"/>
<evidence type="ECO:0000313" key="3">
    <source>
        <dbReference type="Proteomes" id="UP000010467"/>
    </source>
</evidence>
<geneLocation type="plasmid" evidence="2 3">
    <name>pDEIPE01</name>
</geneLocation>
<keyword evidence="2" id="KW-0614">Plasmid</keyword>
<dbReference type="HOGENOM" id="CLU_159099_3_0_0"/>
<dbReference type="PATRIC" id="fig|937777.3.peg.4399"/>
<dbReference type="EMBL" id="CP003383">
    <property type="protein sequence ID" value="AFZ69706.1"/>
    <property type="molecule type" value="Genomic_DNA"/>
</dbReference>
<dbReference type="RefSeq" id="WP_015231606.1">
    <property type="nucleotide sequence ID" value="NC_019789.1"/>
</dbReference>
<dbReference type="KEGG" id="dpd:Deipe_4367"/>
<protein>
    <submittedName>
        <fullName evidence="2">Putative membrane protein (DUF2078)</fullName>
    </submittedName>
</protein>
<sequence length="75" mass="8419">MGMMNMMGGACGMSMLLTALFWIALVVAVVFLARYVLRQSSRSGEADRALEIARERYARGEISDEEFQRLKRGLS</sequence>
<accession>L0A7B8</accession>
<organism evidence="2 3">
    <name type="scientific">Deinococcus peraridilitoris (strain DSM 19664 / LMG 22246 / CIP 109416 / KR-200)</name>
    <dbReference type="NCBI Taxonomy" id="937777"/>
    <lineage>
        <taxon>Bacteria</taxon>
        <taxon>Thermotogati</taxon>
        <taxon>Deinococcota</taxon>
        <taxon>Deinococci</taxon>
        <taxon>Deinococcales</taxon>
        <taxon>Deinococcaceae</taxon>
        <taxon>Deinococcus</taxon>
    </lineage>
</organism>
<dbReference type="AlphaFoldDB" id="L0A7B8"/>
<dbReference type="Proteomes" id="UP000010467">
    <property type="component" value="Plasmid pDEIPE01"/>
</dbReference>
<dbReference type="Pfam" id="PF09851">
    <property type="entry name" value="SHOCT"/>
    <property type="match status" value="1"/>
</dbReference>
<gene>
    <name evidence="2" type="ordered locus">Deipe_4367</name>
</gene>
<evidence type="ECO:0000313" key="2">
    <source>
        <dbReference type="EMBL" id="AFZ69706.1"/>
    </source>
</evidence>
<keyword evidence="3" id="KW-1185">Reference proteome</keyword>
<name>L0A7B8_DEIPD</name>
<feature type="domain" description="SHOCT" evidence="1">
    <location>
        <begin position="49"/>
        <end position="72"/>
    </location>
</feature>
<reference evidence="3" key="1">
    <citation type="submission" date="2012-03" db="EMBL/GenBank/DDBJ databases">
        <title>Complete sequence of plasmid 1 of Deinococcus peraridilitoris DSM 19664.</title>
        <authorList>
            <person name="Lucas S."/>
            <person name="Copeland A."/>
            <person name="Lapidus A."/>
            <person name="Glavina del Rio T."/>
            <person name="Dalin E."/>
            <person name="Tice H."/>
            <person name="Bruce D."/>
            <person name="Goodwin L."/>
            <person name="Pitluck S."/>
            <person name="Peters L."/>
            <person name="Mikhailova N."/>
            <person name="Lu M."/>
            <person name="Kyrpides N."/>
            <person name="Mavromatis K."/>
            <person name="Ivanova N."/>
            <person name="Brettin T."/>
            <person name="Detter J.C."/>
            <person name="Han C."/>
            <person name="Larimer F."/>
            <person name="Land M."/>
            <person name="Hauser L."/>
            <person name="Markowitz V."/>
            <person name="Cheng J.-F."/>
            <person name="Hugenholtz P."/>
            <person name="Woyke T."/>
            <person name="Wu D."/>
            <person name="Pukall R."/>
            <person name="Steenblock K."/>
            <person name="Brambilla E."/>
            <person name="Klenk H.-P."/>
            <person name="Eisen J.A."/>
        </authorList>
    </citation>
    <scope>NUCLEOTIDE SEQUENCE [LARGE SCALE GENOMIC DNA]</scope>
    <source>
        <strain evidence="3">DSM 19664 / LMG 22246 / CIP 109416 / KR-200</strain>
        <plasmid evidence="3">Plasmid pDEIPE01</plasmid>
    </source>
</reference>
<evidence type="ECO:0000259" key="1">
    <source>
        <dbReference type="Pfam" id="PF09851"/>
    </source>
</evidence>